<keyword evidence="4" id="KW-1185">Reference proteome</keyword>
<dbReference type="InterPro" id="IPR052566">
    <property type="entry name" value="Non-lysos_glucosylceramidase"/>
</dbReference>
<dbReference type="OrthoDB" id="1007311at2"/>
<evidence type="ECO:0000259" key="2">
    <source>
        <dbReference type="Pfam" id="PF12215"/>
    </source>
</evidence>
<dbReference type="InterPro" id="IPR006775">
    <property type="entry name" value="GH116_catalytic"/>
</dbReference>
<dbReference type="NCBIfam" id="TIGR01409">
    <property type="entry name" value="TAT_signal_seq"/>
    <property type="match status" value="1"/>
</dbReference>
<dbReference type="GO" id="GO:0004553">
    <property type="term" value="F:hydrolase activity, hydrolyzing O-glycosyl compounds"/>
    <property type="evidence" value="ECO:0007669"/>
    <property type="project" value="InterPro"/>
</dbReference>
<dbReference type="Proteomes" id="UP000183200">
    <property type="component" value="Unassembled WGS sequence"/>
</dbReference>
<dbReference type="EMBL" id="FNGY01000002">
    <property type="protein sequence ID" value="SDL98438.1"/>
    <property type="molecule type" value="Genomic_DNA"/>
</dbReference>
<feature type="domain" description="Glycosyl-hydrolase family 116 catalytic region" evidence="1">
    <location>
        <begin position="506"/>
        <end position="784"/>
    </location>
</feature>
<dbReference type="RefSeq" id="WP_074605503.1">
    <property type="nucleotide sequence ID" value="NZ_FNGY01000002.1"/>
</dbReference>
<name>A0A1G9PI12_9SPHI</name>
<organism evidence="3 4">
    <name type="scientific">Pedobacter steynii</name>
    <dbReference type="NCBI Taxonomy" id="430522"/>
    <lineage>
        <taxon>Bacteria</taxon>
        <taxon>Pseudomonadati</taxon>
        <taxon>Bacteroidota</taxon>
        <taxon>Sphingobacteriia</taxon>
        <taxon>Sphingobacteriales</taxon>
        <taxon>Sphingobacteriaceae</taxon>
        <taxon>Pedobacter</taxon>
    </lineage>
</organism>
<dbReference type="AlphaFoldDB" id="A0A1G9PI12"/>
<dbReference type="PROSITE" id="PS51318">
    <property type="entry name" value="TAT"/>
    <property type="match status" value="1"/>
</dbReference>
<evidence type="ECO:0000259" key="1">
    <source>
        <dbReference type="Pfam" id="PF04685"/>
    </source>
</evidence>
<reference evidence="4" key="1">
    <citation type="submission" date="2016-10" db="EMBL/GenBank/DDBJ databases">
        <authorList>
            <person name="Varghese N."/>
            <person name="Submissions S."/>
        </authorList>
    </citation>
    <scope>NUCLEOTIDE SEQUENCE [LARGE SCALE GENOMIC DNA]</scope>
    <source>
        <strain evidence="4">DSM 19110</strain>
    </source>
</reference>
<sequence length="905" mass="101201">MKTTSTDRRDFIKKAGLLTAGFAFLQFPVWAKSVFAIDYPKHNIPEAKNIDPQWLKSLFNRGQATAYLKSKNELRYIGMPVGGLHAGTVYVGGDGRLWLWQIYNETFEGNQEGIDPKVVNWNDGTSVRKIRVRDGAAYVEPTIADNKRVLEQGFAVKLVINGKTIVKELNETHWDEVVFTPAYPMATISYSSKDFPLTVQLKVYSPFIPLDAADSALPATVLRLEVKNTTSTPAEVSLIGWMENGVNKLSAKDGAGKRKNEGISTANATHIFSTFEGSEELTKQIDHGTMCFSFHGRNAKGYAAFQPWPVTAQSFNSPPLESAIVLAPGKLVAAIGMSKNLAPGKSVTADYSVSWHFNNANPKLKNLVKDAGAGYQYGKRFKDAQAVSTYLNDNFVKLTKATELWVKTWNDTTLPHWFMERTFLNIGTLATANTYRFADGRFWSWEGVGACAGTCTHVWQYAHAVARIFPELERDLRQRVDLGLGFKEESGAIMFRGENETHPAIDGQAGTILRFYREHQMNADDSFLRTNWPKIKKAVEFMLAQDKNGDGMTDTPMENTLDAVWEGEIAWIVGLCIAAAKAAQFMAEEMEDQAFAKICETYVDNGRKNMEKELFNGEYFIHRPDPVQGRKKLGSYNTCHIDQVYGQSWAFQVGLPRVLAKDKALAALKALWKYNFTMDVGPYIKTHIGGRPYALEGEGGMVMNTNPHNESKPFGEDVTWQLGYFHECMSGFEHQVAAHMMAEGMIGESLVLTRVIQDRYHASKRNPFNEIECSDHYARAMASYGTFITACGFTCHGPKGELGFAPKWNKVDFKAPFTTAKAWGTYAQKKTGMKQWHEIKLSYGDLALQKLTLEKIGNGPLKSVTAMLGQLKVQLSFKQQGEVLELVFDKKLMIKENQSLSLVFS</sequence>
<dbReference type="GO" id="GO:0005975">
    <property type="term" value="P:carbohydrate metabolic process"/>
    <property type="evidence" value="ECO:0007669"/>
    <property type="project" value="InterPro"/>
</dbReference>
<dbReference type="InterPro" id="IPR008928">
    <property type="entry name" value="6-hairpin_glycosidase_sf"/>
</dbReference>
<dbReference type="PANTHER" id="PTHR12654:SF0">
    <property type="entry name" value="NON-LYSOSOMAL GLUCOSYLCERAMIDASE"/>
    <property type="match status" value="1"/>
</dbReference>
<dbReference type="InterPro" id="IPR024462">
    <property type="entry name" value="GH116_N"/>
</dbReference>
<dbReference type="InterPro" id="IPR006311">
    <property type="entry name" value="TAT_signal"/>
</dbReference>
<gene>
    <name evidence="3" type="ORF">SAMN05421820_102663</name>
</gene>
<evidence type="ECO:0000313" key="4">
    <source>
        <dbReference type="Proteomes" id="UP000183200"/>
    </source>
</evidence>
<dbReference type="InterPro" id="IPR012341">
    <property type="entry name" value="6hp_glycosidase-like_sf"/>
</dbReference>
<dbReference type="Pfam" id="PF12215">
    <property type="entry name" value="Glyco_hydr_116N"/>
    <property type="match status" value="1"/>
</dbReference>
<dbReference type="PANTHER" id="PTHR12654">
    <property type="entry name" value="BILE ACID BETA-GLUCOSIDASE-RELATED"/>
    <property type="match status" value="1"/>
</dbReference>
<feature type="domain" description="Glycosyl-hydrolase family 116 N-terminal" evidence="2">
    <location>
        <begin position="78"/>
        <end position="394"/>
    </location>
</feature>
<dbReference type="SUPFAM" id="SSF48208">
    <property type="entry name" value="Six-hairpin glycosidases"/>
    <property type="match status" value="1"/>
</dbReference>
<evidence type="ECO:0000313" key="3">
    <source>
        <dbReference type="EMBL" id="SDL98438.1"/>
    </source>
</evidence>
<proteinExistence type="predicted"/>
<protein>
    <submittedName>
        <fullName evidence="3">Tat (Twin-arginine translocation) pathway signal sequence</fullName>
    </submittedName>
</protein>
<dbReference type="Gene3D" id="1.50.10.10">
    <property type="match status" value="1"/>
</dbReference>
<dbReference type="Pfam" id="PF04685">
    <property type="entry name" value="DUF608"/>
    <property type="match status" value="1"/>
</dbReference>
<accession>A0A1G9PI12</accession>
<dbReference type="InterPro" id="IPR019546">
    <property type="entry name" value="TAT_signal_bac_arc"/>
</dbReference>